<protein>
    <recommendedName>
        <fullName evidence="2">DUF6857 domain-containing protein</fullName>
    </recommendedName>
</protein>
<keyword evidence="1" id="KW-0732">Signal</keyword>
<reference evidence="3" key="1">
    <citation type="submission" date="2023-05" db="EMBL/GenBank/DDBJ databases">
        <title>Nepenthes gracilis genome sequencing.</title>
        <authorList>
            <person name="Fukushima K."/>
        </authorList>
    </citation>
    <scope>NUCLEOTIDE SEQUENCE</scope>
    <source>
        <strain evidence="3">SING2019-196</strain>
    </source>
</reference>
<gene>
    <name evidence="3" type="ORF">Nepgr_006458</name>
</gene>
<dbReference type="InterPro" id="IPR049172">
    <property type="entry name" value="DUF6857_pln"/>
</dbReference>
<feature type="domain" description="DUF6857" evidence="2">
    <location>
        <begin position="32"/>
        <end position="95"/>
    </location>
</feature>
<dbReference type="Pfam" id="PF21647">
    <property type="entry name" value="DUF6857"/>
    <property type="match status" value="1"/>
</dbReference>
<evidence type="ECO:0000313" key="4">
    <source>
        <dbReference type="Proteomes" id="UP001279734"/>
    </source>
</evidence>
<sequence>MLGINLISYLLYILNFALHQKLVILYQPLTDLCIYDDSRRYTAIAERVASSHCSNATAAVTEQSKSACDWVQATLATYLAIVSLLTSQNVKSSTLLPQRSSSTP</sequence>
<name>A0AAD3XHE2_NEPGR</name>
<dbReference type="Proteomes" id="UP001279734">
    <property type="component" value="Unassembled WGS sequence"/>
</dbReference>
<keyword evidence="4" id="KW-1185">Reference proteome</keyword>
<evidence type="ECO:0000256" key="1">
    <source>
        <dbReference type="SAM" id="SignalP"/>
    </source>
</evidence>
<dbReference type="EMBL" id="BSYO01000005">
    <property type="protein sequence ID" value="GMH04618.1"/>
    <property type="molecule type" value="Genomic_DNA"/>
</dbReference>
<accession>A0AAD3XHE2</accession>
<comment type="caution">
    <text evidence="3">The sequence shown here is derived from an EMBL/GenBank/DDBJ whole genome shotgun (WGS) entry which is preliminary data.</text>
</comment>
<dbReference type="AlphaFoldDB" id="A0AAD3XHE2"/>
<evidence type="ECO:0000259" key="2">
    <source>
        <dbReference type="Pfam" id="PF21647"/>
    </source>
</evidence>
<organism evidence="3 4">
    <name type="scientific">Nepenthes gracilis</name>
    <name type="common">Slender pitcher plant</name>
    <dbReference type="NCBI Taxonomy" id="150966"/>
    <lineage>
        <taxon>Eukaryota</taxon>
        <taxon>Viridiplantae</taxon>
        <taxon>Streptophyta</taxon>
        <taxon>Embryophyta</taxon>
        <taxon>Tracheophyta</taxon>
        <taxon>Spermatophyta</taxon>
        <taxon>Magnoliopsida</taxon>
        <taxon>eudicotyledons</taxon>
        <taxon>Gunneridae</taxon>
        <taxon>Pentapetalae</taxon>
        <taxon>Caryophyllales</taxon>
        <taxon>Nepenthaceae</taxon>
        <taxon>Nepenthes</taxon>
    </lineage>
</organism>
<feature type="chain" id="PRO_5041991731" description="DUF6857 domain-containing protein" evidence="1">
    <location>
        <begin position="20"/>
        <end position="104"/>
    </location>
</feature>
<evidence type="ECO:0000313" key="3">
    <source>
        <dbReference type="EMBL" id="GMH04618.1"/>
    </source>
</evidence>
<proteinExistence type="predicted"/>
<feature type="signal peptide" evidence="1">
    <location>
        <begin position="1"/>
        <end position="19"/>
    </location>
</feature>